<dbReference type="Gene3D" id="3.40.50.300">
    <property type="entry name" value="P-loop containing nucleotide triphosphate hydrolases"/>
    <property type="match status" value="1"/>
</dbReference>
<protein>
    <submittedName>
        <fullName evidence="3">WecB/TagA/CpsF family glycosyltransferase</fullName>
    </submittedName>
</protein>
<keyword evidence="2" id="KW-0808">Transferase</keyword>
<dbReference type="SUPFAM" id="SSF52540">
    <property type="entry name" value="P-loop containing nucleoside triphosphate hydrolases"/>
    <property type="match status" value="1"/>
</dbReference>
<proteinExistence type="predicted"/>
<keyword evidence="1" id="KW-0328">Glycosyltransferase</keyword>
<dbReference type="PANTHER" id="PTHR34136:SF1">
    <property type="entry name" value="UDP-N-ACETYL-D-MANNOSAMINURONIC ACID TRANSFERASE"/>
    <property type="match status" value="1"/>
</dbReference>
<gene>
    <name evidence="3" type="ORF">P3W85_36125</name>
</gene>
<dbReference type="NCBIfam" id="TIGR00696">
    <property type="entry name" value="wecG_tagA_cpsF"/>
    <property type="match status" value="1"/>
</dbReference>
<evidence type="ECO:0000256" key="1">
    <source>
        <dbReference type="ARBA" id="ARBA00022676"/>
    </source>
</evidence>
<organism evidence="3 4">
    <name type="scientific">Cupriavidus basilensis</name>
    <dbReference type="NCBI Taxonomy" id="68895"/>
    <lineage>
        <taxon>Bacteria</taxon>
        <taxon>Pseudomonadati</taxon>
        <taxon>Pseudomonadota</taxon>
        <taxon>Betaproteobacteria</taxon>
        <taxon>Burkholderiales</taxon>
        <taxon>Burkholderiaceae</taxon>
        <taxon>Cupriavidus</taxon>
    </lineage>
</organism>
<dbReference type="PANTHER" id="PTHR34136">
    <property type="match status" value="1"/>
</dbReference>
<comment type="caution">
    <text evidence="3">The sequence shown here is derived from an EMBL/GenBank/DDBJ whole genome shotgun (WGS) entry which is preliminary data.</text>
</comment>
<dbReference type="EMBL" id="JARJLM010000578">
    <property type="protein sequence ID" value="MDF3838318.1"/>
    <property type="molecule type" value="Genomic_DNA"/>
</dbReference>
<evidence type="ECO:0000256" key="2">
    <source>
        <dbReference type="ARBA" id="ARBA00022679"/>
    </source>
</evidence>
<dbReference type="CDD" id="cd06533">
    <property type="entry name" value="Glyco_transf_WecG_TagA"/>
    <property type="match status" value="1"/>
</dbReference>
<dbReference type="Proteomes" id="UP001216674">
    <property type="component" value="Unassembled WGS sequence"/>
</dbReference>
<name>A0ABT6B123_9BURK</name>
<dbReference type="InterPro" id="IPR004629">
    <property type="entry name" value="WecG_TagA_CpsF"/>
</dbReference>
<keyword evidence="4" id="KW-1185">Reference proteome</keyword>
<reference evidence="3 4" key="1">
    <citation type="submission" date="2023-03" db="EMBL/GenBank/DDBJ databases">
        <title>Draft assemblies of triclosan tolerant bacteria isolated from returned activated sludge.</title>
        <authorList>
            <person name="Van Hamelsveld S."/>
        </authorList>
    </citation>
    <scope>NUCLEOTIDE SEQUENCE [LARGE SCALE GENOMIC DNA]</scope>
    <source>
        <strain evidence="3 4">GW210010_S58</strain>
    </source>
</reference>
<evidence type="ECO:0000313" key="3">
    <source>
        <dbReference type="EMBL" id="MDF3838318.1"/>
    </source>
</evidence>
<dbReference type="Pfam" id="PF03808">
    <property type="entry name" value="Glyco_tran_WecG"/>
    <property type="match status" value="1"/>
</dbReference>
<dbReference type="RefSeq" id="WP_276268314.1">
    <property type="nucleotide sequence ID" value="NZ_JARJLM010000578.1"/>
</dbReference>
<sequence>MKKSNLFGIEVDAIGMDAAIERILAWLEDPPGPCRYVVTPNVNHIVKLDASQAFRQAYRDASMVLADGRPVVWASRVLGRPLPGVVPGSDLIPSLFDRLASGDRRRSVYLLGAAPGVAQRASVMIQNLWHGIEVVGTSSPPFGFENVPRERDKVLAAIRAAKPDILIIGLGAPKQELWIHANRHSVDAKVALCVGAAIDFVAGEKARAPLWMREHGLEWLHRVASEPGRLSRRYAHDALVFPGLLAREMMAARDAMSGPGRAWSVPASDGQPSRDVEHCMRPSVGSTEAEGQAGPARDFDMSMAQLVSRIDTALGSRPARLLQFLGTSWGAGVPDVAFAYASLSAQLCKRRVLLISAEDPDVELGVLDCLQCGRPLESAVRQVSGTLSYTAFRGLREPDYAAHAMIAQSALWAKLRDGFDEVVVGSSTPHASQFGLVVASNVDAVMMVVDAEHTQIARVRDILDDLRSVRANVLGTIMNQRRLSAAAPARVVEEPA</sequence>
<dbReference type="InterPro" id="IPR027417">
    <property type="entry name" value="P-loop_NTPase"/>
</dbReference>
<accession>A0ABT6B123</accession>
<evidence type="ECO:0000313" key="4">
    <source>
        <dbReference type="Proteomes" id="UP001216674"/>
    </source>
</evidence>